<dbReference type="CDD" id="cd00041">
    <property type="entry name" value="CUB"/>
    <property type="match status" value="2"/>
</dbReference>
<keyword evidence="2 3" id="KW-1015">Disulfide bond</keyword>
<dbReference type="Pfam" id="PF00431">
    <property type="entry name" value="CUB"/>
    <property type="match status" value="2"/>
</dbReference>
<name>A0A914DMT0_9BILA</name>
<proteinExistence type="predicted"/>
<evidence type="ECO:0000256" key="1">
    <source>
        <dbReference type="ARBA" id="ARBA00022737"/>
    </source>
</evidence>
<feature type="domain" description="CUB" evidence="5">
    <location>
        <begin position="169"/>
        <end position="287"/>
    </location>
</feature>
<evidence type="ECO:0000256" key="4">
    <source>
        <dbReference type="SAM" id="SignalP"/>
    </source>
</evidence>
<organism evidence="6 7">
    <name type="scientific">Acrobeloides nanus</name>
    <dbReference type="NCBI Taxonomy" id="290746"/>
    <lineage>
        <taxon>Eukaryota</taxon>
        <taxon>Metazoa</taxon>
        <taxon>Ecdysozoa</taxon>
        <taxon>Nematoda</taxon>
        <taxon>Chromadorea</taxon>
        <taxon>Rhabditida</taxon>
        <taxon>Tylenchina</taxon>
        <taxon>Cephalobomorpha</taxon>
        <taxon>Cephaloboidea</taxon>
        <taxon>Cephalobidae</taxon>
        <taxon>Acrobeloides</taxon>
    </lineage>
</organism>
<dbReference type="InterPro" id="IPR000859">
    <property type="entry name" value="CUB_dom"/>
</dbReference>
<sequence>MKCLVVTLALFTAYVKAKKPSILFENGVLNMEALNPENKDLGCPQNFYTSLTGSLASPNFPYSYPSGIRCNYRIVVASNSRISFNLNSLLLPNDGQILVYDGIDADSALIYTLNSSLNTGTFKLASVKSPNGGNPNIWSASNSLYISFYGGTMINSSTNYGFNATYSSYAGFIQTYITNSTGLLSSPNYPWNYPNNYDQIYTIVTPSNGSNRFPRLQLRITDFYTEASYDYLRIVDGSWIGGQLIALYTGIPTTPFVVNSSSNAISLYFHSDEAINYRGFSLFWLTI</sequence>
<dbReference type="PANTHER" id="PTHR24251">
    <property type="entry name" value="OVOCHYMASE-RELATED"/>
    <property type="match status" value="1"/>
</dbReference>
<dbReference type="SMART" id="SM00042">
    <property type="entry name" value="CUB"/>
    <property type="match status" value="2"/>
</dbReference>
<comment type="caution">
    <text evidence="3">Lacks conserved residue(s) required for the propagation of feature annotation.</text>
</comment>
<protein>
    <submittedName>
        <fullName evidence="7">CUB domain-containing protein</fullName>
    </submittedName>
</protein>
<feature type="chain" id="PRO_5037171393" evidence="4">
    <location>
        <begin position="18"/>
        <end position="287"/>
    </location>
</feature>
<feature type="disulfide bond" evidence="3">
    <location>
        <begin position="43"/>
        <end position="70"/>
    </location>
</feature>
<evidence type="ECO:0000313" key="7">
    <source>
        <dbReference type="WBParaSite" id="ACRNAN_scaffold3275.g20046.t1"/>
    </source>
</evidence>
<dbReference type="WBParaSite" id="ACRNAN_scaffold3275.g20046.t1">
    <property type="protein sequence ID" value="ACRNAN_scaffold3275.g20046.t1"/>
    <property type="gene ID" value="ACRNAN_scaffold3275.g20046"/>
</dbReference>
<keyword evidence="6" id="KW-1185">Reference proteome</keyword>
<dbReference type="AlphaFoldDB" id="A0A914DMT0"/>
<accession>A0A914DMT0</accession>
<reference evidence="7" key="1">
    <citation type="submission" date="2022-11" db="UniProtKB">
        <authorList>
            <consortium name="WormBaseParasite"/>
        </authorList>
    </citation>
    <scope>IDENTIFICATION</scope>
</reference>
<evidence type="ECO:0000256" key="3">
    <source>
        <dbReference type="PROSITE-ProRule" id="PRU00059"/>
    </source>
</evidence>
<feature type="signal peptide" evidence="4">
    <location>
        <begin position="1"/>
        <end position="17"/>
    </location>
</feature>
<evidence type="ECO:0000259" key="5">
    <source>
        <dbReference type="PROSITE" id="PS01180"/>
    </source>
</evidence>
<dbReference type="SUPFAM" id="SSF49854">
    <property type="entry name" value="Spermadhesin, CUB domain"/>
    <property type="match status" value="2"/>
</dbReference>
<dbReference type="Gene3D" id="2.60.120.290">
    <property type="entry name" value="Spermadhesin, CUB domain"/>
    <property type="match status" value="2"/>
</dbReference>
<dbReference type="InterPro" id="IPR035914">
    <property type="entry name" value="Sperma_CUB_dom_sf"/>
</dbReference>
<keyword evidence="1" id="KW-0677">Repeat</keyword>
<evidence type="ECO:0000313" key="6">
    <source>
        <dbReference type="Proteomes" id="UP000887540"/>
    </source>
</evidence>
<dbReference type="PROSITE" id="PS01180">
    <property type="entry name" value="CUB"/>
    <property type="match status" value="2"/>
</dbReference>
<evidence type="ECO:0000256" key="2">
    <source>
        <dbReference type="ARBA" id="ARBA00023157"/>
    </source>
</evidence>
<dbReference type="Proteomes" id="UP000887540">
    <property type="component" value="Unplaced"/>
</dbReference>
<feature type="domain" description="CUB" evidence="5">
    <location>
        <begin position="43"/>
        <end position="169"/>
    </location>
</feature>
<keyword evidence="4" id="KW-0732">Signal</keyword>